<keyword evidence="1" id="KW-1133">Transmembrane helix</keyword>
<dbReference type="AlphaFoldDB" id="A0A0R3PW18"/>
<name>A0A0R3PW18_ANGCS</name>
<evidence type="ECO:0000313" key="3">
    <source>
        <dbReference type="Proteomes" id="UP000267027"/>
    </source>
</evidence>
<dbReference type="EMBL" id="UYYA01004444">
    <property type="protein sequence ID" value="VDM61876.1"/>
    <property type="molecule type" value="Genomic_DNA"/>
</dbReference>
<reference evidence="2 3" key="2">
    <citation type="submission" date="2018-11" db="EMBL/GenBank/DDBJ databases">
        <authorList>
            <consortium name="Pathogen Informatics"/>
        </authorList>
    </citation>
    <scope>NUCLEOTIDE SEQUENCE [LARGE SCALE GENOMIC DNA]</scope>
    <source>
        <strain evidence="2 3">Costa Rica</strain>
    </source>
</reference>
<keyword evidence="1" id="KW-0812">Transmembrane</keyword>
<evidence type="ECO:0000313" key="2">
    <source>
        <dbReference type="EMBL" id="VDM61876.1"/>
    </source>
</evidence>
<organism evidence="4">
    <name type="scientific">Angiostrongylus costaricensis</name>
    <name type="common">Nematode worm</name>
    <dbReference type="NCBI Taxonomy" id="334426"/>
    <lineage>
        <taxon>Eukaryota</taxon>
        <taxon>Metazoa</taxon>
        <taxon>Ecdysozoa</taxon>
        <taxon>Nematoda</taxon>
        <taxon>Chromadorea</taxon>
        <taxon>Rhabditida</taxon>
        <taxon>Rhabditina</taxon>
        <taxon>Rhabditomorpha</taxon>
        <taxon>Strongyloidea</taxon>
        <taxon>Metastrongylidae</taxon>
        <taxon>Angiostrongylus</taxon>
    </lineage>
</organism>
<accession>A0A0R3PW18</accession>
<feature type="transmembrane region" description="Helical" evidence="1">
    <location>
        <begin position="76"/>
        <end position="95"/>
    </location>
</feature>
<protein>
    <submittedName>
        <fullName evidence="4">LITAF domain-containing protein</fullName>
    </submittedName>
</protein>
<dbReference type="Proteomes" id="UP000267027">
    <property type="component" value="Unassembled WGS sequence"/>
</dbReference>
<dbReference type="WBParaSite" id="ACOC_0001029001-mRNA-1">
    <property type="protein sequence ID" value="ACOC_0001029001-mRNA-1"/>
    <property type="gene ID" value="ACOC_0001029001"/>
</dbReference>
<evidence type="ECO:0000313" key="4">
    <source>
        <dbReference type="WBParaSite" id="ACOC_0001029001-mRNA-1"/>
    </source>
</evidence>
<evidence type="ECO:0000256" key="1">
    <source>
        <dbReference type="SAM" id="Phobius"/>
    </source>
</evidence>
<sequence>MAYFSCCQMARTIYKTPSCDACTAQTSTSLSRINQQQGYVTRRHVSHRVFDAESQQVTVYINCDHHCNASFTTPPMLSVLLFCFLLSFHVCYTRVITAYGKTNMMEYGDELITPSMIVHKEEAQVTYEQGIPEEQPPATVDQTSVPHAKVEASGYH</sequence>
<gene>
    <name evidence="2" type="ORF">ACOC_LOCUS10291</name>
</gene>
<reference evidence="4" key="1">
    <citation type="submission" date="2017-02" db="UniProtKB">
        <authorList>
            <consortium name="WormBaseParasite"/>
        </authorList>
    </citation>
    <scope>IDENTIFICATION</scope>
</reference>
<keyword evidence="1" id="KW-0472">Membrane</keyword>
<keyword evidence="3" id="KW-1185">Reference proteome</keyword>
<proteinExistence type="predicted"/>